<accession>A0A4Q1ZY59</accession>
<evidence type="ECO:0000313" key="2">
    <source>
        <dbReference type="Proteomes" id="UP000289316"/>
    </source>
</evidence>
<dbReference type="AlphaFoldDB" id="A0A4Q1ZY59"/>
<dbReference type="Proteomes" id="UP000289316">
    <property type="component" value="Unassembled WGS sequence"/>
</dbReference>
<reference evidence="1 2" key="1">
    <citation type="submission" date="2018-09" db="EMBL/GenBank/DDBJ databases">
        <title>Murine metabolic-syndrome-specific gut microbial biobank.</title>
        <authorList>
            <person name="Liu C."/>
        </authorList>
    </citation>
    <scope>NUCLEOTIDE SEQUENCE [LARGE SCALE GENOMIC DNA]</scope>
    <source>
        <strain evidence="1 2">C-30</strain>
    </source>
</reference>
<dbReference type="RefSeq" id="WP_129303403.1">
    <property type="nucleotide sequence ID" value="NZ_QZFR01000152.1"/>
</dbReference>
<organism evidence="1 2">
    <name type="scientific">Ligilactobacillus murinus</name>
    <dbReference type="NCBI Taxonomy" id="1622"/>
    <lineage>
        <taxon>Bacteria</taxon>
        <taxon>Bacillati</taxon>
        <taxon>Bacillota</taxon>
        <taxon>Bacilli</taxon>
        <taxon>Lactobacillales</taxon>
        <taxon>Lactobacillaceae</taxon>
        <taxon>Ligilactobacillus</taxon>
    </lineage>
</organism>
<name>A0A4Q1ZY59_9LACO</name>
<comment type="caution">
    <text evidence="1">The sequence shown here is derived from an EMBL/GenBank/DDBJ whole genome shotgun (WGS) entry which is preliminary data.</text>
</comment>
<gene>
    <name evidence="1" type="ORF">D6C19_11475</name>
</gene>
<sequence>MSIKDLYRDDIQQLFSKVSANQLDILEVQKDLSDDEWQDFSVRYDSWYTEIWAIKNYSSLIQSM</sequence>
<proteinExistence type="predicted"/>
<evidence type="ECO:0000313" key="1">
    <source>
        <dbReference type="EMBL" id="RXV61686.1"/>
    </source>
</evidence>
<protein>
    <submittedName>
        <fullName evidence="1">Uncharacterized protein</fullName>
    </submittedName>
</protein>
<dbReference type="EMBL" id="QZFR01000152">
    <property type="protein sequence ID" value="RXV61686.1"/>
    <property type="molecule type" value="Genomic_DNA"/>
</dbReference>